<proteinExistence type="predicted"/>
<feature type="transmembrane region" description="Helical" evidence="5">
    <location>
        <begin position="242"/>
        <end position="264"/>
    </location>
</feature>
<feature type="transmembrane region" description="Helical" evidence="5">
    <location>
        <begin position="276"/>
        <end position="297"/>
    </location>
</feature>
<dbReference type="SMART" id="SM00387">
    <property type="entry name" value="HATPase_c"/>
    <property type="match status" value="1"/>
</dbReference>
<dbReference type="GO" id="GO:0000155">
    <property type="term" value="F:phosphorelay sensor kinase activity"/>
    <property type="evidence" value="ECO:0007669"/>
    <property type="project" value="TreeGrafter"/>
</dbReference>
<dbReference type="PANTHER" id="PTHR43047:SF72">
    <property type="entry name" value="OSMOSENSING HISTIDINE PROTEIN KINASE SLN1"/>
    <property type="match status" value="1"/>
</dbReference>
<dbReference type="InterPro" id="IPR005467">
    <property type="entry name" value="His_kinase_dom"/>
</dbReference>
<feature type="domain" description="Histidine kinase" evidence="6">
    <location>
        <begin position="490"/>
        <end position="692"/>
    </location>
</feature>
<keyword evidence="3 7" id="KW-0808">Transferase</keyword>
<gene>
    <name evidence="7" type="primary">prsK</name>
    <name evidence="7" type="ORF">FSZ31_06730</name>
</gene>
<accession>A0A5C6UAA5</accession>
<dbReference type="GO" id="GO:0005886">
    <property type="term" value="C:plasma membrane"/>
    <property type="evidence" value="ECO:0007669"/>
    <property type="project" value="TreeGrafter"/>
</dbReference>
<dbReference type="GO" id="GO:0009927">
    <property type="term" value="F:histidine phosphotransfer kinase activity"/>
    <property type="evidence" value="ECO:0007669"/>
    <property type="project" value="TreeGrafter"/>
</dbReference>
<evidence type="ECO:0000256" key="4">
    <source>
        <dbReference type="ARBA" id="ARBA00022777"/>
    </source>
</evidence>
<dbReference type="SUPFAM" id="SSF55874">
    <property type="entry name" value="ATPase domain of HSP90 chaperone/DNA topoisomerase II/histidine kinase"/>
    <property type="match status" value="1"/>
</dbReference>
<keyword evidence="5" id="KW-0472">Membrane</keyword>
<dbReference type="Pfam" id="PF13185">
    <property type="entry name" value="GAF_2"/>
    <property type="match status" value="1"/>
</dbReference>
<feature type="transmembrane region" description="Helical" evidence="5">
    <location>
        <begin position="172"/>
        <end position="193"/>
    </location>
</feature>
<feature type="transmembrane region" description="Helical" evidence="5">
    <location>
        <begin position="49"/>
        <end position="77"/>
    </location>
</feature>
<reference evidence="7 8" key="1">
    <citation type="submission" date="2019-08" db="EMBL/GenBank/DDBJ databases">
        <title>Sphingorhabdus soil sp. nov., isolated from arctic soil.</title>
        <authorList>
            <person name="Liu Y."/>
        </authorList>
    </citation>
    <scope>NUCLEOTIDE SEQUENCE [LARGE SCALE GENOMIC DNA]</scope>
    <source>
        <strain evidence="7 8">D-2Q-5-6</strain>
    </source>
</reference>
<keyword evidence="5" id="KW-0812">Transmembrane</keyword>
<protein>
    <recommendedName>
        <fullName evidence="2">histidine kinase</fullName>
        <ecNumber evidence="2">2.7.13.3</ecNumber>
    </recommendedName>
</protein>
<evidence type="ECO:0000259" key="6">
    <source>
        <dbReference type="PROSITE" id="PS50109"/>
    </source>
</evidence>
<dbReference type="PANTHER" id="PTHR43047">
    <property type="entry name" value="TWO-COMPONENT HISTIDINE PROTEIN KINASE"/>
    <property type="match status" value="1"/>
</dbReference>
<organism evidence="7 8">
    <name type="scientific">Flavisphingopyxis soli</name>
    <dbReference type="NCBI Taxonomy" id="2601267"/>
    <lineage>
        <taxon>Bacteria</taxon>
        <taxon>Pseudomonadati</taxon>
        <taxon>Pseudomonadota</taxon>
        <taxon>Alphaproteobacteria</taxon>
        <taxon>Sphingomonadales</taxon>
        <taxon>Sphingopyxidaceae</taxon>
        <taxon>Flavisphingopyxis</taxon>
    </lineage>
</organism>
<evidence type="ECO:0000313" key="8">
    <source>
        <dbReference type="Proteomes" id="UP000321129"/>
    </source>
</evidence>
<dbReference type="Gene3D" id="3.30.565.10">
    <property type="entry name" value="Histidine kinase-like ATPase, C-terminal domain"/>
    <property type="match status" value="1"/>
</dbReference>
<sequence>MARGRAMIAAMQPGWDAMSLIATLAGALFVALAVWSVRGGTESLKRRLVLGAALLASGLWAGFAGVFPAASAASAILETLRNASWLGYMWVVSAELGRQNFPRAVRLIYKIVAILIASLALIQLCDLAGLITTARAPLVQSLYVNLNLIVAAGLLVLVHNLYGILSPAARHGLGSALAALTALWAYDLNIFAIDIVSGTRADELIALRPALSILLIPLLVLARRQGEGIRLTVSRRIAFQSLSLVAIGMYLAAMTLTANVMRSLGGDYGRLAQQMVLMGALAALLLLVASPGFRAWLRVKISKHFFRHRYDYRSEWMRFTETVGHPAATNGSLESRVVKALADITGSPGGALMLPDANLTLGLEQTWHWDDFSDAHHIVPAAIAEYLQASERVIEFDVVRQNPANEDVALPGWMLARPAIWVAVPLVHFGRLVGLVVLARPAHARRLDWEDFDLLKTVGGQVASYLSEAESQYALSEARRFDEFNRRFAFIMHDIKNAVSQLSLLARNVERHADNPQFRQDMVETLNISAARLNKLLARLSQHHKGKETRPVRLSLRAVVDVIVADKHALHPVLVGHDCAIEAFADRDCVEQILGHLVQNAIDASDPGVPVRIAIREIAQSVAIDVIDHGCGMSPEFIRDDLFKAFSSTKQGGFGIGAFEARALAQAMNGRIEVQSRPGQGSRFTLWLPKADAAAAGEIAPKQDNDRTAA</sequence>
<dbReference type="NCBIfam" id="TIGR02916">
    <property type="entry name" value="PEP_his_kin"/>
    <property type="match status" value="1"/>
</dbReference>
<feature type="transmembrane region" description="Helical" evidence="5">
    <location>
        <begin position="143"/>
        <end position="165"/>
    </location>
</feature>
<name>A0A5C6UAA5_9SPHN</name>
<evidence type="ECO:0000256" key="2">
    <source>
        <dbReference type="ARBA" id="ARBA00012438"/>
    </source>
</evidence>
<dbReference type="InterPro" id="IPR004358">
    <property type="entry name" value="Sig_transdc_His_kin-like_C"/>
</dbReference>
<keyword evidence="5" id="KW-1133">Transmembrane helix</keyword>
<dbReference type="EC" id="2.7.13.3" evidence="2"/>
<comment type="caution">
    <text evidence="7">The sequence shown here is derived from an EMBL/GenBank/DDBJ whole genome shotgun (WGS) entry which is preliminary data.</text>
</comment>
<dbReference type="Pfam" id="PF02518">
    <property type="entry name" value="HATPase_c"/>
    <property type="match status" value="1"/>
</dbReference>
<evidence type="ECO:0000313" key="7">
    <source>
        <dbReference type="EMBL" id="TXC68675.1"/>
    </source>
</evidence>
<dbReference type="PROSITE" id="PS50109">
    <property type="entry name" value="HIS_KIN"/>
    <property type="match status" value="1"/>
</dbReference>
<keyword evidence="4 7" id="KW-0418">Kinase</keyword>
<keyword evidence="8" id="KW-1185">Reference proteome</keyword>
<evidence type="ECO:0000256" key="3">
    <source>
        <dbReference type="ARBA" id="ARBA00022679"/>
    </source>
</evidence>
<dbReference type="InterPro" id="IPR003018">
    <property type="entry name" value="GAF"/>
</dbReference>
<evidence type="ECO:0000256" key="5">
    <source>
        <dbReference type="SAM" id="Phobius"/>
    </source>
</evidence>
<feature type="transmembrane region" description="Helical" evidence="5">
    <location>
        <begin position="205"/>
        <end position="222"/>
    </location>
</feature>
<dbReference type="InterPro" id="IPR014265">
    <property type="entry name" value="XrtA/PrsK"/>
</dbReference>
<feature type="transmembrane region" description="Helical" evidence="5">
    <location>
        <begin position="107"/>
        <end position="131"/>
    </location>
</feature>
<dbReference type="Proteomes" id="UP000321129">
    <property type="component" value="Unassembled WGS sequence"/>
</dbReference>
<dbReference type="AlphaFoldDB" id="A0A5C6UAA5"/>
<dbReference type="PRINTS" id="PR00344">
    <property type="entry name" value="BCTRLSENSOR"/>
</dbReference>
<dbReference type="InterPro" id="IPR029016">
    <property type="entry name" value="GAF-like_dom_sf"/>
</dbReference>
<dbReference type="EMBL" id="VOPY01000002">
    <property type="protein sequence ID" value="TXC68675.1"/>
    <property type="molecule type" value="Genomic_DNA"/>
</dbReference>
<dbReference type="Gene3D" id="3.30.450.40">
    <property type="match status" value="1"/>
</dbReference>
<dbReference type="InterPro" id="IPR003594">
    <property type="entry name" value="HATPase_dom"/>
</dbReference>
<comment type="catalytic activity">
    <reaction evidence="1">
        <text>ATP + protein L-histidine = ADP + protein N-phospho-L-histidine.</text>
        <dbReference type="EC" id="2.7.13.3"/>
    </reaction>
</comment>
<evidence type="ECO:0000256" key="1">
    <source>
        <dbReference type="ARBA" id="ARBA00000085"/>
    </source>
</evidence>
<dbReference type="InterPro" id="IPR036890">
    <property type="entry name" value="HATPase_C_sf"/>
</dbReference>
<dbReference type="SUPFAM" id="SSF55781">
    <property type="entry name" value="GAF domain-like"/>
    <property type="match status" value="1"/>
</dbReference>